<evidence type="ECO:0000259" key="16">
    <source>
        <dbReference type="PROSITE" id="PS50835"/>
    </source>
</evidence>
<evidence type="ECO:0000256" key="3">
    <source>
        <dbReference type="ARBA" id="ARBA00022475"/>
    </source>
</evidence>
<dbReference type="FunFam" id="2.60.40.10:FF:000044">
    <property type="entry name" value="Contactin 1"/>
    <property type="match status" value="1"/>
</dbReference>
<dbReference type="FunFam" id="2.60.40.10:FF:000047">
    <property type="entry name" value="Contactin 1"/>
    <property type="match status" value="1"/>
</dbReference>
<evidence type="ECO:0000256" key="2">
    <source>
        <dbReference type="ARBA" id="ARBA00009812"/>
    </source>
</evidence>
<dbReference type="SMART" id="SM00060">
    <property type="entry name" value="FN3"/>
    <property type="match status" value="4"/>
</dbReference>
<dbReference type="Ensembl" id="ENSCCAT00000023724.1">
    <property type="protein sequence ID" value="ENSCCAP00000006358.1"/>
    <property type="gene ID" value="ENSCCAG00000020861.1"/>
</dbReference>
<dbReference type="GeneID" id="108316149"/>
<dbReference type="GO" id="GO:0007420">
    <property type="term" value="P:brain development"/>
    <property type="evidence" value="ECO:0007669"/>
    <property type="project" value="TreeGrafter"/>
</dbReference>
<dbReference type="RefSeq" id="XP_017401407.1">
    <property type="nucleotide sequence ID" value="XM_017545918.2"/>
</dbReference>
<dbReference type="CTD" id="53942"/>
<dbReference type="GO" id="GO:0098632">
    <property type="term" value="F:cell-cell adhesion mediator activity"/>
    <property type="evidence" value="ECO:0007669"/>
    <property type="project" value="TreeGrafter"/>
</dbReference>
<evidence type="ECO:0000256" key="14">
    <source>
        <dbReference type="SAM" id="MobiDB-lite"/>
    </source>
</evidence>
<evidence type="ECO:0000313" key="18">
    <source>
        <dbReference type="Ensembl" id="ENSCCAP00000006358.1"/>
    </source>
</evidence>
<dbReference type="InterPro" id="IPR007110">
    <property type="entry name" value="Ig-like_dom"/>
</dbReference>
<evidence type="ECO:0000313" key="19">
    <source>
        <dbReference type="Proteomes" id="UP000233040"/>
    </source>
</evidence>
<dbReference type="SMART" id="SM00409">
    <property type="entry name" value="IG"/>
    <property type="match status" value="6"/>
</dbReference>
<comment type="subcellular location">
    <subcellularLocation>
        <location evidence="1">Cell membrane</location>
        <topology evidence="1">Lipid-anchor</topology>
        <topology evidence="1">GPI-anchor</topology>
    </subcellularLocation>
</comment>
<dbReference type="InterPro" id="IPR036116">
    <property type="entry name" value="FN3_sf"/>
</dbReference>
<comment type="similarity">
    <text evidence="2">Belongs to the immunoglobulin superfamily. Contactin family.</text>
</comment>
<dbReference type="InterPro" id="IPR003598">
    <property type="entry name" value="Ig_sub2"/>
</dbReference>
<dbReference type="GO" id="GO:0007411">
    <property type="term" value="P:axon guidance"/>
    <property type="evidence" value="ECO:0007669"/>
    <property type="project" value="TreeGrafter"/>
</dbReference>
<dbReference type="PANTHER" id="PTHR44170:SF17">
    <property type="entry name" value="CONTACTIN-5"/>
    <property type="match status" value="1"/>
</dbReference>
<proteinExistence type="inferred from homology"/>
<reference evidence="18" key="2">
    <citation type="submission" date="2025-09" db="UniProtKB">
        <authorList>
            <consortium name="Ensembl"/>
        </authorList>
    </citation>
    <scope>IDENTIFICATION</scope>
</reference>
<protein>
    <recommendedName>
        <fullName evidence="13">Contactin-5</fullName>
    </recommendedName>
</protein>
<feature type="domain" description="Fibronectin type-III" evidence="17">
    <location>
        <begin position="776"/>
        <end position="873"/>
    </location>
</feature>
<dbReference type="Pfam" id="PF00041">
    <property type="entry name" value="fn3"/>
    <property type="match status" value="3"/>
</dbReference>
<dbReference type="SMART" id="SM00408">
    <property type="entry name" value="IGc2"/>
    <property type="match status" value="6"/>
</dbReference>
<dbReference type="FunFam" id="2.60.40.10:FF:000028">
    <property type="entry name" value="Neuronal cell adhesion molecule"/>
    <property type="match status" value="1"/>
</dbReference>
<evidence type="ECO:0000256" key="15">
    <source>
        <dbReference type="SAM" id="SignalP"/>
    </source>
</evidence>
<dbReference type="PROSITE" id="PS50853">
    <property type="entry name" value="FN3"/>
    <property type="match status" value="4"/>
</dbReference>
<keyword evidence="10" id="KW-0325">Glycoprotein</keyword>
<dbReference type="CDD" id="cd05848">
    <property type="entry name" value="IgI_1_Contactin-5"/>
    <property type="match status" value="1"/>
</dbReference>
<reference evidence="18" key="1">
    <citation type="submission" date="2025-08" db="UniProtKB">
        <authorList>
            <consortium name="Ensembl"/>
        </authorList>
    </citation>
    <scope>IDENTIFICATION</scope>
</reference>
<feature type="domain" description="Fibronectin type-III" evidence="17">
    <location>
        <begin position="977"/>
        <end position="1067"/>
    </location>
</feature>
<evidence type="ECO:0000256" key="10">
    <source>
        <dbReference type="ARBA" id="ARBA00023180"/>
    </source>
</evidence>
<keyword evidence="9" id="KW-1015">Disulfide bond</keyword>
<keyword evidence="8" id="KW-0472">Membrane</keyword>
<feature type="domain" description="Ig-like" evidence="16">
    <location>
        <begin position="99"/>
        <end position="190"/>
    </location>
</feature>
<feature type="domain" description="Fibronectin type-III" evidence="17">
    <location>
        <begin position="673"/>
        <end position="771"/>
    </location>
</feature>
<dbReference type="Proteomes" id="UP000233040">
    <property type="component" value="Unassembled WGS sequence"/>
</dbReference>
<feature type="chain" id="PRO_5014477597" description="Contactin-5" evidence="15">
    <location>
        <begin position="24"/>
        <end position="1100"/>
    </location>
</feature>
<dbReference type="KEGG" id="cimi:108316149"/>
<evidence type="ECO:0000256" key="8">
    <source>
        <dbReference type="ARBA" id="ARBA00023136"/>
    </source>
</evidence>
<feature type="domain" description="Ig-like" evidence="16">
    <location>
        <begin position="571"/>
        <end position="660"/>
    </location>
</feature>
<feature type="domain" description="Ig-like" evidence="16">
    <location>
        <begin position="300"/>
        <end position="385"/>
    </location>
</feature>
<dbReference type="GO" id="GO:0030424">
    <property type="term" value="C:axon"/>
    <property type="evidence" value="ECO:0007669"/>
    <property type="project" value="TreeGrafter"/>
</dbReference>
<evidence type="ECO:0000256" key="13">
    <source>
        <dbReference type="ARBA" id="ARBA00044127"/>
    </source>
</evidence>
<feature type="domain" description="Ig-like" evidence="16">
    <location>
        <begin position="207"/>
        <end position="282"/>
    </location>
</feature>
<dbReference type="OMA" id="CLTWTVL"/>
<feature type="domain" description="Ig-like" evidence="16">
    <location>
        <begin position="480"/>
        <end position="567"/>
    </location>
</feature>
<dbReference type="CDD" id="cd04969">
    <property type="entry name" value="Ig5_Contactin"/>
    <property type="match status" value="1"/>
</dbReference>
<feature type="signal peptide" evidence="15">
    <location>
        <begin position="1"/>
        <end position="23"/>
    </location>
</feature>
<dbReference type="FunFam" id="2.60.40.10:FF:000054">
    <property type="entry name" value="Contactin 1"/>
    <property type="match status" value="1"/>
</dbReference>
<dbReference type="GO" id="GO:0098552">
    <property type="term" value="C:side of membrane"/>
    <property type="evidence" value="ECO:0007669"/>
    <property type="project" value="UniProtKB-KW"/>
</dbReference>
<dbReference type="SUPFAM" id="SSF48726">
    <property type="entry name" value="Immunoglobulin"/>
    <property type="match status" value="6"/>
</dbReference>
<keyword evidence="7" id="KW-0130">Cell adhesion</keyword>
<feature type="domain" description="Ig-like" evidence="16">
    <location>
        <begin position="390"/>
        <end position="474"/>
    </location>
</feature>
<organism evidence="18 19">
    <name type="scientific">Cebus imitator</name>
    <name type="common">Panamanian white-faced capuchin</name>
    <name type="synonym">Cebus capucinus imitator</name>
    <dbReference type="NCBI Taxonomy" id="2715852"/>
    <lineage>
        <taxon>Eukaryota</taxon>
        <taxon>Metazoa</taxon>
        <taxon>Chordata</taxon>
        <taxon>Craniata</taxon>
        <taxon>Vertebrata</taxon>
        <taxon>Euteleostomi</taxon>
        <taxon>Mammalia</taxon>
        <taxon>Eutheria</taxon>
        <taxon>Euarchontoglires</taxon>
        <taxon>Primates</taxon>
        <taxon>Haplorrhini</taxon>
        <taxon>Platyrrhini</taxon>
        <taxon>Cebidae</taxon>
        <taxon>Cebinae</taxon>
        <taxon>Cebus</taxon>
    </lineage>
</organism>
<keyword evidence="3" id="KW-1003">Cell membrane</keyword>
<evidence type="ECO:0000256" key="4">
    <source>
        <dbReference type="ARBA" id="ARBA00022622"/>
    </source>
</evidence>
<dbReference type="FunFam" id="2.60.40.10:FF:000052">
    <property type="entry name" value="Contactin 1"/>
    <property type="match status" value="1"/>
</dbReference>
<dbReference type="InterPro" id="IPR003961">
    <property type="entry name" value="FN3_dom"/>
</dbReference>
<evidence type="ECO:0000256" key="1">
    <source>
        <dbReference type="ARBA" id="ARBA00004609"/>
    </source>
</evidence>
<feature type="compositionally biased region" description="Polar residues" evidence="14">
    <location>
        <begin position="963"/>
        <end position="981"/>
    </location>
</feature>
<dbReference type="SUPFAM" id="SSF49265">
    <property type="entry name" value="Fibronectin type III"/>
    <property type="match status" value="2"/>
</dbReference>
<dbReference type="CDD" id="cd00063">
    <property type="entry name" value="FN3"/>
    <property type="match status" value="4"/>
</dbReference>
<evidence type="ECO:0000256" key="9">
    <source>
        <dbReference type="ARBA" id="ARBA00023157"/>
    </source>
</evidence>
<dbReference type="InterPro" id="IPR036179">
    <property type="entry name" value="Ig-like_dom_sf"/>
</dbReference>
<dbReference type="Gene3D" id="2.60.40.10">
    <property type="entry name" value="Immunoglobulins"/>
    <property type="match status" value="10"/>
</dbReference>
<feature type="domain" description="Fibronectin type-III" evidence="17">
    <location>
        <begin position="878"/>
        <end position="972"/>
    </location>
</feature>
<evidence type="ECO:0000256" key="6">
    <source>
        <dbReference type="ARBA" id="ARBA00022737"/>
    </source>
</evidence>
<keyword evidence="5 15" id="KW-0732">Signal</keyword>
<dbReference type="FunFam" id="2.60.40.10:FF:000005">
    <property type="entry name" value="Neuronal cell adhesion molecule"/>
    <property type="match status" value="1"/>
</dbReference>
<evidence type="ECO:0000259" key="17">
    <source>
        <dbReference type="PROSITE" id="PS50853"/>
    </source>
</evidence>
<evidence type="ECO:0000256" key="11">
    <source>
        <dbReference type="ARBA" id="ARBA00023288"/>
    </source>
</evidence>
<keyword evidence="11" id="KW-0449">Lipoprotein</keyword>
<feature type="region of interest" description="Disordered" evidence="14">
    <location>
        <begin position="959"/>
        <end position="981"/>
    </location>
</feature>
<dbReference type="FunFam" id="2.60.40.10:FF:000064">
    <property type="entry name" value="Contactin 1"/>
    <property type="match status" value="1"/>
</dbReference>
<keyword evidence="19" id="KW-1185">Reference proteome</keyword>
<accession>A0A2K5PRS5</accession>
<keyword evidence="12" id="KW-0393">Immunoglobulin domain</keyword>
<dbReference type="InterPro" id="IPR013098">
    <property type="entry name" value="Ig_I-set"/>
</dbReference>
<dbReference type="Pfam" id="PF07679">
    <property type="entry name" value="I-set"/>
    <property type="match status" value="4"/>
</dbReference>
<gene>
    <name evidence="18" type="primary">CNTN5</name>
</gene>
<dbReference type="AlphaFoldDB" id="A0A2K5PRS5"/>
<evidence type="ECO:0000256" key="12">
    <source>
        <dbReference type="ARBA" id="ARBA00023319"/>
    </source>
</evidence>
<dbReference type="GO" id="GO:0005886">
    <property type="term" value="C:plasma membrane"/>
    <property type="evidence" value="ECO:0007669"/>
    <property type="project" value="UniProtKB-SubCell"/>
</dbReference>
<dbReference type="GeneTree" id="ENSGT00940000158183"/>
<dbReference type="FunFam" id="2.60.40.10:FF:000004">
    <property type="entry name" value="DCC isoform 1"/>
    <property type="match status" value="2"/>
</dbReference>
<dbReference type="STRING" id="9516.ENSCCAP00000006358"/>
<dbReference type="PROSITE" id="PS50835">
    <property type="entry name" value="IG_LIKE"/>
    <property type="match status" value="6"/>
</dbReference>
<evidence type="ECO:0000256" key="7">
    <source>
        <dbReference type="ARBA" id="ARBA00022889"/>
    </source>
</evidence>
<dbReference type="Pfam" id="PF13927">
    <property type="entry name" value="Ig_3"/>
    <property type="match status" value="2"/>
</dbReference>
<keyword evidence="6" id="KW-0677">Repeat</keyword>
<dbReference type="FunFam" id="2.60.40.10:FF:000035">
    <property type="entry name" value="Contactin 1"/>
    <property type="match status" value="1"/>
</dbReference>
<dbReference type="PANTHER" id="PTHR44170">
    <property type="entry name" value="PROTEIN SIDEKICK"/>
    <property type="match status" value="1"/>
</dbReference>
<sequence length="1100" mass="120852">MASSWKLMLFLSVATCLSEYSKALPGLSTPYATLLRIKKSSSSSLFGSKTRSRYSSPSLGTLSVSSPSWRGAAQHYYSPINLYHSSDAFRQDESVDYGPVFVQEPDDIIFPTDSDEKKVALNCEVRGNPVPSYRWLRNGTEIDLESDYRYSLIDGTFIISNPSEAKDSGHYQCLATNTLGSILSREATLQFAYLGNFSGRTRSAVSVREGQGVVLMCSPPPHSPEIIYSWVFNEFPSFVAEDSRRFISQETGNLYISKVQTSDVGSYICLVKNTVTNARVLSPPTPLTLRNDGVMGEYEPKIEVHFPFTVTAAKGTTVKMECFALGNPVPTITWMKVNGYIPSKARLRKSQAVLEIPNVQLDDAGIYECRAENSRGKNSFRGQLQVYTYPHWVEKLNDTQLDSGSPLRWECKATGKPRPTYRWLKNGVPLLPQSRVEMVNGVLMIHNVNQSDAGMYQCLAENKYGAIYASAELKILAAAPTFALNQVKKTIIVTKDREVIIECTPQGSPKPTISWKKGDRAVRENKRIGILPDGSLRILNASKSDEGKYVCRGENVFGSAEIIASLSVKEPTRMELTPKRTELTVGESIVLNCKAIHDPSLDVTFYWTLKGQPIDFEEEGGHFESIRAQASSADLMIRNILLMHAGRYGCRVQTTADSVSDEAELLVRGPPGPPGIVIVEEITESTATLSWSPAADNHSPISSYNLQARSPFSLGWQTVKTVPEIITGDMESAMAVDLNPWVEYEFRVVATNLIGTGDPSTPSRMIRTNEAVPKTAPTNVSGRSGRRHELVIAWEPVSEEFQNGEGFGYIVAFRPNGTRGWKEKMVTSSESSKFIYRDESVPPLTPFEVKVGVYNNKGDGPFSQIVVICSAEGEPSAAPTEVKATSVSVSEILVAWKHIKDSLGRPQGFEVGYWKDMEQEDTAETVKTRGNESFVILTGLEGNTLYHFTVRAYNGAGYGPPSSEVSATTKKSPPSQAPSNLRWEQQGSQISLGWEPVIPLANESDVVGYKVFYRQEGHSNSQVIETQKLQAVVPLPDAGVYIIEVRACSEGGDGTASSQIRVPSYSGGKITSAQSTLHTHSTPSTSVMLLLALMIPSASW</sequence>
<evidence type="ECO:0000256" key="5">
    <source>
        <dbReference type="ARBA" id="ARBA00022729"/>
    </source>
</evidence>
<dbReference type="InterPro" id="IPR013783">
    <property type="entry name" value="Ig-like_fold"/>
</dbReference>
<name>A0A2K5PRS5_CEBIM</name>
<keyword evidence="4" id="KW-0336">GPI-anchor</keyword>
<dbReference type="InterPro" id="IPR003599">
    <property type="entry name" value="Ig_sub"/>
</dbReference>